<feature type="chain" id="PRO_5002479576" evidence="4">
    <location>
        <begin position="27"/>
        <end position="473"/>
    </location>
</feature>
<protein>
    <submittedName>
        <fullName evidence="5">Porin</fullName>
    </submittedName>
</protein>
<accession>A0A0F4TYB8</accession>
<dbReference type="RefSeq" id="WP_046038555.1">
    <property type="nucleotide sequence ID" value="NZ_LACC01000009.1"/>
</dbReference>
<dbReference type="OrthoDB" id="6996260at2"/>
<dbReference type="GO" id="GO:0016020">
    <property type="term" value="C:membrane"/>
    <property type="evidence" value="ECO:0007669"/>
    <property type="project" value="InterPro"/>
</dbReference>
<name>A0A0F4TYB8_PSEFL</name>
<evidence type="ECO:0000256" key="2">
    <source>
        <dbReference type="ARBA" id="ARBA00022448"/>
    </source>
</evidence>
<evidence type="ECO:0000256" key="4">
    <source>
        <dbReference type="SAM" id="SignalP"/>
    </source>
</evidence>
<gene>
    <name evidence="5" type="ORF">VC35_06360</name>
</gene>
<dbReference type="EMBL" id="LACC01000009">
    <property type="protein sequence ID" value="KJZ49346.1"/>
    <property type="molecule type" value="Genomic_DNA"/>
</dbReference>
<sequence>MTNPLKRLLGVFLSVGVSLAMSHAEADNSLGQRDNLSTGINDRQKAEMAVPAGFVNGSSLNGLLRNYYLSRDNHDTPTRLDQREWVQGAYLSFRSGYTDTPIGVGIDVHGFYGLKLDGGGGSGGAGLLPLNSKKEPESDFSAAGATIKFRGFGSLVQAGDQYLENPVVAGGVSRVFPQTFRGVALKNYSVPDLTLDAGWVDSTRLRNQSGQSHLITSYGSSNKAGVPADRESPNMIWTGVVYSVPGTVTLTVYGGQLSDIWNQYYAGVSWPLTLTHSLTLTPYLHYFKTRDQGQSQLGGIANDTYSGGLTVSGDGQSLTLGLQKIDGNTPFDYVAQDDRSFLYLSNSQQFADFNGPGEKSWKLQYQTSLKYLNAPDVQLSTSYTRGEADLTRVDPASKGYGYIFNADGKDAHHWERDVALRYAVPAGKAKGLNLTLRWATHRTGDGYTAPGNTRGNSNADEYRVIVDYPFSIF</sequence>
<dbReference type="PATRIC" id="fig|294.132.peg.5863"/>
<dbReference type="InterPro" id="IPR005318">
    <property type="entry name" value="OM_porin_bac"/>
</dbReference>
<dbReference type="PANTHER" id="PTHR34596">
    <property type="entry name" value="CHITOPORIN"/>
    <property type="match status" value="1"/>
</dbReference>
<comment type="similarity">
    <text evidence="1">Belongs to the outer membrane porin (Opr) (TC 1.B.25) family.</text>
</comment>
<feature type="signal peptide" evidence="4">
    <location>
        <begin position="1"/>
        <end position="26"/>
    </location>
</feature>
<reference evidence="5 6" key="1">
    <citation type="submission" date="2015-03" db="EMBL/GenBank/DDBJ databases">
        <title>Comparative genomics of Pseudomonas insights into diversity of traits involved in vanlence and defense.</title>
        <authorList>
            <person name="Qin Y."/>
        </authorList>
    </citation>
    <scope>NUCLEOTIDE SEQUENCE [LARGE SCALE GENOMIC DNA]</scope>
    <source>
        <strain evidence="5 6">C8</strain>
    </source>
</reference>
<evidence type="ECO:0000313" key="6">
    <source>
        <dbReference type="Proteomes" id="UP000033588"/>
    </source>
</evidence>
<dbReference type="InterPro" id="IPR023614">
    <property type="entry name" value="Porin_dom_sf"/>
</dbReference>
<dbReference type="Pfam" id="PF03573">
    <property type="entry name" value="OprD"/>
    <property type="match status" value="1"/>
</dbReference>
<dbReference type="PANTHER" id="PTHR34596:SF2">
    <property type="entry name" value="CHITOPORIN"/>
    <property type="match status" value="1"/>
</dbReference>
<comment type="caution">
    <text evidence="5">The sequence shown here is derived from an EMBL/GenBank/DDBJ whole genome shotgun (WGS) entry which is preliminary data.</text>
</comment>
<evidence type="ECO:0000256" key="1">
    <source>
        <dbReference type="ARBA" id="ARBA00009075"/>
    </source>
</evidence>
<proteinExistence type="inferred from homology"/>
<dbReference type="Proteomes" id="UP000033588">
    <property type="component" value="Unassembled WGS sequence"/>
</dbReference>
<keyword evidence="3 4" id="KW-0732">Signal</keyword>
<evidence type="ECO:0000256" key="3">
    <source>
        <dbReference type="ARBA" id="ARBA00022729"/>
    </source>
</evidence>
<keyword evidence="2" id="KW-0813">Transport</keyword>
<dbReference type="GO" id="GO:0015288">
    <property type="term" value="F:porin activity"/>
    <property type="evidence" value="ECO:0007669"/>
    <property type="project" value="TreeGrafter"/>
</dbReference>
<dbReference type="AlphaFoldDB" id="A0A0F4TYB8"/>
<evidence type="ECO:0000313" key="5">
    <source>
        <dbReference type="EMBL" id="KJZ49346.1"/>
    </source>
</evidence>
<dbReference type="Gene3D" id="2.40.160.10">
    <property type="entry name" value="Porin"/>
    <property type="match status" value="1"/>
</dbReference>
<organism evidence="5 6">
    <name type="scientific">Pseudomonas fluorescens</name>
    <dbReference type="NCBI Taxonomy" id="294"/>
    <lineage>
        <taxon>Bacteria</taxon>
        <taxon>Pseudomonadati</taxon>
        <taxon>Pseudomonadota</taxon>
        <taxon>Gammaproteobacteria</taxon>
        <taxon>Pseudomonadales</taxon>
        <taxon>Pseudomonadaceae</taxon>
        <taxon>Pseudomonas</taxon>
    </lineage>
</organism>